<protein>
    <recommendedName>
        <fullName evidence="2">Roadblock/LAMTOR2 domain-containing protein</fullName>
    </recommendedName>
</protein>
<organism evidence="1">
    <name type="scientific">bioreactor metagenome</name>
    <dbReference type="NCBI Taxonomy" id="1076179"/>
    <lineage>
        <taxon>unclassified sequences</taxon>
        <taxon>metagenomes</taxon>
        <taxon>ecological metagenomes</taxon>
    </lineage>
</organism>
<comment type="caution">
    <text evidence="1">The sequence shown here is derived from an EMBL/GenBank/DDBJ whole genome shotgun (WGS) entry which is preliminary data.</text>
</comment>
<dbReference type="AlphaFoldDB" id="A0A644XQ15"/>
<evidence type="ECO:0000313" key="1">
    <source>
        <dbReference type="EMBL" id="MPM16333.1"/>
    </source>
</evidence>
<evidence type="ECO:0008006" key="2">
    <source>
        <dbReference type="Google" id="ProtNLM"/>
    </source>
</evidence>
<name>A0A644XQ15_9ZZZZ</name>
<reference evidence="1" key="1">
    <citation type="submission" date="2019-08" db="EMBL/GenBank/DDBJ databases">
        <authorList>
            <person name="Kucharzyk K."/>
            <person name="Murdoch R.W."/>
            <person name="Higgins S."/>
            <person name="Loffler F."/>
        </authorList>
    </citation>
    <scope>NUCLEOTIDE SEQUENCE</scope>
</reference>
<dbReference type="Gene3D" id="3.30.450.30">
    <property type="entry name" value="Dynein light chain 2a, cytoplasmic"/>
    <property type="match status" value="1"/>
</dbReference>
<accession>A0A644XQ15</accession>
<sequence length="133" mass="14539">MEEQNTKSGSHELVQILVEMNQEGGFPISILTDSQGLAIASASSEGFNADKQSAVVAFIQKTAVQVSKQLGFSASEEISLLDADGKHLICRSFKSGGYDLILSVMIPDRSSPYRRVTSAAINKIINVWKNYWK</sequence>
<dbReference type="SUPFAM" id="SSF103196">
    <property type="entry name" value="Roadblock/LC7 domain"/>
    <property type="match status" value="1"/>
</dbReference>
<dbReference type="EMBL" id="VSSQ01002591">
    <property type="protein sequence ID" value="MPM16333.1"/>
    <property type="molecule type" value="Genomic_DNA"/>
</dbReference>
<proteinExistence type="predicted"/>
<gene>
    <name evidence="1" type="ORF">SDC9_62711</name>
</gene>